<dbReference type="PANTHER" id="PTHR23155">
    <property type="entry name" value="DISEASE RESISTANCE PROTEIN RP"/>
    <property type="match status" value="1"/>
</dbReference>
<reference evidence="2" key="2">
    <citation type="journal article" date="2015" name="Data Brief">
        <title>Shoot transcriptome of the giant reed, Arundo donax.</title>
        <authorList>
            <person name="Barrero R.A."/>
            <person name="Guerrero F.D."/>
            <person name="Moolhuijzen P."/>
            <person name="Goolsby J.A."/>
            <person name="Tidwell J."/>
            <person name="Bellgard S.E."/>
            <person name="Bellgard M.I."/>
        </authorList>
    </citation>
    <scope>NUCLEOTIDE SEQUENCE</scope>
    <source>
        <tissue evidence="2">Shoot tissue taken approximately 20 cm above the soil surface</tissue>
    </source>
</reference>
<dbReference type="PANTHER" id="PTHR23155:SF687">
    <property type="entry name" value="OS07G0481400 PROTEIN"/>
    <property type="match status" value="1"/>
</dbReference>
<dbReference type="SUPFAM" id="SSF52058">
    <property type="entry name" value="L domain-like"/>
    <property type="match status" value="1"/>
</dbReference>
<dbReference type="InterPro" id="IPR058922">
    <property type="entry name" value="WHD_DRP"/>
</dbReference>
<proteinExistence type="predicted"/>
<evidence type="ECO:0000313" key="2">
    <source>
        <dbReference type="EMBL" id="JAD67475.1"/>
    </source>
</evidence>
<sequence length="225" mass="25227">MHRCQIHGAGVSPEAVLPLLLLYPEGSMIEQKNIVQQWTAEDFFEGRESTGGQQGTCPPLDLEKEARECYTELVNRSLLVRMIDGADGCATMPTLLRSYAIYRSQYENYVGDPCHIGRAFKVWRLCAADADTIHDIPDDITSLTTLLVFGSSSPRRDTGPSTTPAVINVICQKFTSLRVLDLRDTQVEVVGSNLGRLLQFRYLNLSHTRIKNFPWRSGILRCFSS</sequence>
<name>A0A0A9C245_ARUDO</name>
<dbReference type="Pfam" id="PF23559">
    <property type="entry name" value="WHD_DRP"/>
    <property type="match status" value="1"/>
</dbReference>
<feature type="domain" description="Disease resistance protein winged helix" evidence="1">
    <location>
        <begin position="22"/>
        <end position="86"/>
    </location>
</feature>
<dbReference type="GO" id="GO:0098542">
    <property type="term" value="P:defense response to other organism"/>
    <property type="evidence" value="ECO:0007669"/>
    <property type="project" value="TreeGrafter"/>
</dbReference>
<dbReference type="InterPro" id="IPR032675">
    <property type="entry name" value="LRR_dom_sf"/>
</dbReference>
<dbReference type="InterPro" id="IPR044974">
    <property type="entry name" value="Disease_R_plants"/>
</dbReference>
<dbReference type="Gene3D" id="3.80.10.10">
    <property type="entry name" value="Ribonuclease Inhibitor"/>
    <property type="match status" value="1"/>
</dbReference>
<reference evidence="2" key="1">
    <citation type="submission" date="2014-09" db="EMBL/GenBank/DDBJ databases">
        <authorList>
            <person name="Magalhaes I.L.F."/>
            <person name="Oliveira U."/>
            <person name="Santos F.R."/>
            <person name="Vidigal T.H.D.A."/>
            <person name="Brescovit A.D."/>
            <person name="Santos A.J."/>
        </authorList>
    </citation>
    <scope>NUCLEOTIDE SEQUENCE</scope>
    <source>
        <tissue evidence="2">Shoot tissue taken approximately 20 cm above the soil surface</tissue>
    </source>
</reference>
<accession>A0A0A9C245</accession>
<protein>
    <recommendedName>
        <fullName evidence="1">Disease resistance protein winged helix domain-containing protein</fullName>
    </recommendedName>
</protein>
<evidence type="ECO:0000259" key="1">
    <source>
        <dbReference type="Pfam" id="PF23559"/>
    </source>
</evidence>
<dbReference type="AlphaFoldDB" id="A0A0A9C245"/>
<dbReference type="EMBL" id="GBRH01230420">
    <property type="protein sequence ID" value="JAD67475.1"/>
    <property type="molecule type" value="Transcribed_RNA"/>
</dbReference>
<organism evidence="2">
    <name type="scientific">Arundo donax</name>
    <name type="common">Giant reed</name>
    <name type="synonym">Donax arundinaceus</name>
    <dbReference type="NCBI Taxonomy" id="35708"/>
    <lineage>
        <taxon>Eukaryota</taxon>
        <taxon>Viridiplantae</taxon>
        <taxon>Streptophyta</taxon>
        <taxon>Embryophyta</taxon>
        <taxon>Tracheophyta</taxon>
        <taxon>Spermatophyta</taxon>
        <taxon>Magnoliopsida</taxon>
        <taxon>Liliopsida</taxon>
        <taxon>Poales</taxon>
        <taxon>Poaceae</taxon>
        <taxon>PACMAD clade</taxon>
        <taxon>Arundinoideae</taxon>
        <taxon>Arundineae</taxon>
        <taxon>Arundo</taxon>
    </lineage>
</organism>